<dbReference type="EMBL" id="CAXDID020000050">
    <property type="protein sequence ID" value="CAL6005112.1"/>
    <property type="molecule type" value="Genomic_DNA"/>
</dbReference>
<reference evidence="1" key="1">
    <citation type="submission" date="2023-06" db="EMBL/GenBank/DDBJ databases">
        <authorList>
            <person name="Kurt Z."/>
        </authorList>
    </citation>
    <scope>NUCLEOTIDE SEQUENCE</scope>
</reference>
<dbReference type="EMBL" id="CATOUU010000889">
    <property type="protein sequence ID" value="CAI9957508.1"/>
    <property type="molecule type" value="Genomic_DNA"/>
</dbReference>
<organism evidence="1">
    <name type="scientific">Hexamita inflata</name>
    <dbReference type="NCBI Taxonomy" id="28002"/>
    <lineage>
        <taxon>Eukaryota</taxon>
        <taxon>Metamonada</taxon>
        <taxon>Diplomonadida</taxon>
        <taxon>Hexamitidae</taxon>
        <taxon>Hexamitinae</taxon>
        <taxon>Hexamita</taxon>
    </lineage>
</organism>
<gene>
    <name evidence="2" type="ORF">HINF_LOCUS19211</name>
    <name evidence="1" type="ORF">HINF_LOCUS45153</name>
</gene>
<proteinExistence type="predicted"/>
<evidence type="ECO:0000313" key="1">
    <source>
        <dbReference type="EMBL" id="CAI9957508.1"/>
    </source>
</evidence>
<protein>
    <submittedName>
        <fullName evidence="2">Hypothetical_protein</fullName>
    </submittedName>
</protein>
<dbReference type="Proteomes" id="UP001642409">
    <property type="component" value="Unassembled WGS sequence"/>
</dbReference>
<comment type="caution">
    <text evidence="1">The sequence shown here is derived from an EMBL/GenBank/DDBJ whole genome shotgun (WGS) entry which is preliminary data.</text>
</comment>
<evidence type="ECO:0000313" key="3">
    <source>
        <dbReference type="Proteomes" id="UP001642409"/>
    </source>
</evidence>
<evidence type="ECO:0000313" key="2">
    <source>
        <dbReference type="EMBL" id="CAL6005112.1"/>
    </source>
</evidence>
<keyword evidence="3" id="KW-1185">Reference proteome</keyword>
<dbReference type="AlphaFoldDB" id="A0AA86V5L3"/>
<accession>A0AA86V5L3</accession>
<reference evidence="2 3" key="2">
    <citation type="submission" date="2024-07" db="EMBL/GenBank/DDBJ databases">
        <authorList>
            <person name="Akdeniz Z."/>
        </authorList>
    </citation>
    <scope>NUCLEOTIDE SEQUENCE [LARGE SCALE GENOMIC DNA]</scope>
</reference>
<sequence>MLGTNMRRAFIELDELWGQAQASDYSTHSRRVWAFWFFRQAHGRPLSTNFVSQQAKEMRLKAKQNIELIFPVIRTFLKILTEIINAVISRYERQNMLIKFQISENENIIDSRVGFKIDQMCLNVLVVQFNMFVSTFQKAEQSIQTCILHQGITREIDFKVY</sequence>
<name>A0AA86V5L3_9EUKA</name>